<reference evidence="1 2" key="1">
    <citation type="submission" date="2017-01" db="EMBL/GenBank/DDBJ databases">
        <title>Genome sequence of Rhodoferax antarcticus ANT.BR, a psychrophilic purple nonsulfur bacterium from an Antarctic microbial mat.</title>
        <authorList>
            <person name="Baker J."/>
            <person name="Riester C."/>
            <person name="Skinner B."/>
            <person name="Newell A."/>
            <person name="Swingley W."/>
            <person name="Madigan M."/>
            <person name="Jung D."/>
            <person name="Asao M."/>
            <person name="Chen M."/>
            <person name="Loughlin P."/>
            <person name="Pan H."/>
            <person name="Lin S."/>
            <person name="Li N."/>
            <person name="Shaw J."/>
            <person name="Prado M."/>
            <person name="Sherman C."/>
            <person name="Li X."/>
            <person name="Tang J."/>
            <person name="Blankenship R."/>
            <person name="Zhao T."/>
            <person name="Touchman J."/>
            <person name="Sattley M."/>
        </authorList>
    </citation>
    <scope>NUCLEOTIDE SEQUENCE [LARGE SCALE GENOMIC DNA]</scope>
    <source>
        <strain evidence="1 2">ANT.BR</strain>
    </source>
</reference>
<protein>
    <submittedName>
        <fullName evidence="1">Uncharacterized protein</fullName>
    </submittedName>
</protein>
<name>A0A1Q8YF47_9BURK</name>
<proteinExistence type="predicted"/>
<comment type="caution">
    <text evidence="1">The sequence shown here is derived from an EMBL/GenBank/DDBJ whole genome shotgun (WGS) entry which is preliminary data.</text>
</comment>
<sequence length="78" mass="7798">MGVAPAAGLQGDALRAWIAAADNALFGCQNCCTQAQLTPPVVSVRGAEGGASALTADFSGNTQDSRFASRLLGGAPYL</sequence>
<evidence type="ECO:0000313" key="1">
    <source>
        <dbReference type="EMBL" id="OLP06605.1"/>
    </source>
</evidence>
<accession>A0A1Q8YF47</accession>
<keyword evidence="2" id="KW-1185">Reference proteome</keyword>
<organism evidence="1 2">
    <name type="scientific">Rhodoferax antarcticus ANT.BR</name>
    <dbReference type="NCBI Taxonomy" id="1111071"/>
    <lineage>
        <taxon>Bacteria</taxon>
        <taxon>Pseudomonadati</taxon>
        <taxon>Pseudomonadota</taxon>
        <taxon>Betaproteobacteria</taxon>
        <taxon>Burkholderiales</taxon>
        <taxon>Comamonadaceae</taxon>
        <taxon>Rhodoferax</taxon>
    </lineage>
</organism>
<dbReference type="AlphaFoldDB" id="A0A1Q8YF47"/>
<gene>
    <name evidence="1" type="ORF">BLL52_2841</name>
</gene>
<dbReference type="Proteomes" id="UP000185911">
    <property type="component" value="Unassembled WGS sequence"/>
</dbReference>
<dbReference type="EMBL" id="MSYM01000013">
    <property type="protein sequence ID" value="OLP06605.1"/>
    <property type="molecule type" value="Genomic_DNA"/>
</dbReference>
<evidence type="ECO:0000313" key="2">
    <source>
        <dbReference type="Proteomes" id="UP000185911"/>
    </source>
</evidence>